<protein>
    <submittedName>
        <fullName evidence="8">Uncharacterized protein</fullName>
    </submittedName>
</protein>
<keyword evidence="2 6" id="KW-0812">Transmembrane</keyword>
<feature type="transmembrane region" description="Helical" evidence="6">
    <location>
        <begin position="75"/>
        <end position="99"/>
    </location>
</feature>
<dbReference type="Proteomes" id="UP000316080">
    <property type="component" value="Unassembled WGS sequence"/>
</dbReference>
<evidence type="ECO:0000256" key="3">
    <source>
        <dbReference type="ARBA" id="ARBA00022824"/>
    </source>
</evidence>
<gene>
    <name evidence="8" type="ORF">DSO09_01520</name>
    <name evidence="7" type="ORF">EF809_03100</name>
</gene>
<dbReference type="Proteomes" id="UP000317265">
    <property type="component" value="Unassembled WGS sequence"/>
</dbReference>
<evidence type="ECO:0000313" key="9">
    <source>
        <dbReference type="Proteomes" id="UP000316080"/>
    </source>
</evidence>
<evidence type="ECO:0000256" key="5">
    <source>
        <dbReference type="ARBA" id="ARBA00023136"/>
    </source>
</evidence>
<feature type="transmembrane region" description="Helical" evidence="6">
    <location>
        <begin position="20"/>
        <end position="39"/>
    </location>
</feature>
<comment type="caution">
    <text evidence="8">The sequence shown here is derived from an EMBL/GenBank/DDBJ whole genome shotgun (WGS) entry which is preliminary data.</text>
</comment>
<evidence type="ECO:0000313" key="7">
    <source>
        <dbReference type="EMBL" id="RZN56373.1"/>
    </source>
</evidence>
<keyword evidence="3" id="KW-0256">Endoplasmic reticulum</keyword>
<reference evidence="7 9" key="2">
    <citation type="journal article" date="2019" name="Nat. Microbiol.">
        <title>Wide diversity of methane and short-chain alkane metabolisms in uncultured archaea.</title>
        <authorList>
            <person name="Borrel G."/>
            <person name="Adam P.S."/>
            <person name="McKay L.J."/>
            <person name="Chen L.X."/>
            <person name="Sierra-Garcia I.N."/>
            <person name="Sieber C.M."/>
            <person name="Letourneur Q."/>
            <person name="Ghozlane A."/>
            <person name="Andersen G.L."/>
            <person name="Li W.J."/>
            <person name="Hallam S.J."/>
            <person name="Muyzer G."/>
            <person name="de Oliveira V.M."/>
            <person name="Inskeep W.P."/>
            <person name="Banfield J.F."/>
            <person name="Gribaldo S."/>
        </authorList>
    </citation>
    <scope>NUCLEOTIDE SEQUENCE [LARGE SCALE GENOMIC DNA]</scope>
    <source>
        <strain evidence="7">Verst-YHS</strain>
    </source>
</reference>
<proteinExistence type="predicted"/>
<comment type="subcellular location">
    <subcellularLocation>
        <location evidence="1">Endoplasmic reticulum membrane</location>
        <topology evidence="1">Multi-pass membrane protein</topology>
    </subcellularLocation>
</comment>
<organism evidence="8 10">
    <name type="scientific">Thermoproteota archaeon</name>
    <dbReference type="NCBI Taxonomy" id="2056631"/>
    <lineage>
        <taxon>Archaea</taxon>
        <taxon>Thermoproteota</taxon>
    </lineage>
</organism>
<evidence type="ECO:0000313" key="10">
    <source>
        <dbReference type="Proteomes" id="UP000317265"/>
    </source>
</evidence>
<keyword evidence="4 6" id="KW-1133">Transmembrane helix</keyword>
<evidence type="ECO:0000256" key="4">
    <source>
        <dbReference type="ARBA" id="ARBA00022989"/>
    </source>
</evidence>
<name>A0A523BGG8_9CREN</name>
<accession>A0A523BGG8</accession>
<evidence type="ECO:0000313" key="8">
    <source>
        <dbReference type="EMBL" id="TDA40033.1"/>
    </source>
</evidence>
<feature type="transmembrane region" description="Helical" evidence="6">
    <location>
        <begin position="45"/>
        <end position="63"/>
    </location>
</feature>
<dbReference type="EMBL" id="RXIH01000025">
    <property type="protein sequence ID" value="RZN56373.1"/>
    <property type="molecule type" value="Genomic_DNA"/>
</dbReference>
<dbReference type="EMBL" id="QNVI01000016">
    <property type="protein sequence ID" value="TDA40033.1"/>
    <property type="molecule type" value="Genomic_DNA"/>
</dbReference>
<reference evidence="8 10" key="1">
    <citation type="journal article" date="2019" name="Nat. Microbiol.">
        <title>Expanding anaerobic alkane metabolism in the domain of Archaea.</title>
        <authorList>
            <person name="Wang Y."/>
            <person name="Wegener G."/>
            <person name="Hou J."/>
            <person name="Wang F."/>
            <person name="Xiao X."/>
        </authorList>
    </citation>
    <scope>NUCLEOTIDE SEQUENCE [LARGE SCALE GENOMIC DNA]</scope>
    <source>
        <strain evidence="8">WYZ-LMO11</strain>
    </source>
</reference>
<keyword evidence="5 6" id="KW-0472">Membrane</keyword>
<dbReference type="AlphaFoldDB" id="A0A523BGG8"/>
<dbReference type="InterPro" id="IPR029008">
    <property type="entry name" value="EMC6-like"/>
</dbReference>
<evidence type="ECO:0000256" key="1">
    <source>
        <dbReference type="ARBA" id="ARBA00004477"/>
    </source>
</evidence>
<sequence>MTDKISSSAPTHHSIYRKIYYIRIIFAIIAGLLCGILNLKEGLGLIVGTSFFILTYILFRYVIRGIYSNVKDYRKLYTTGIFSYFLIWYVIWVITYDIIWM</sequence>
<dbReference type="Pfam" id="PF07019">
    <property type="entry name" value="EMC6"/>
    <property type="match status" value="1"/>
</dbReference>
<evidence type="ECO:0000256" key="6">
    <source>
        <dbReference type="SAM" id="Phobius"/>
    </source>
</evidence>
<evidence type="ECO:0000256" key="2">
    <source>
        <dbReference type="ARBA" id="ARBA00022692"/>
    </source>
</evidence>